<keyword evidence="5" id="KW-1185">Reference proteome</keyword>
<dbReference type="GO" id="GO:0004523">
    <property type="term" value="F:RNA-DNA hybrid ribonuclease activity"/>
    <property type="evidence" value="ECO:0007669"/>
    <property type="project" value="InterPro"/>
</dbReference>
<dbReference type="PANTHER" id="PTHR33116">
    <property type="entry name" value="REVERSE TRANSCRIPTASE ZINC-BINDING DOMAIN-CONTAINING PROTEIN-RELATED-RELATED"/>
    <property type="match status" value="1"/>
</dbReference>
<feature type="compositionally biased region" description="Basic and acidic residues" evidence="1">
    <location>
        <begin position="22"/>
        <end position="38"/>
    </location>
</feature>
<gene>
    <name evidence="4" type="ORF">ISN45_Aa02g000650</name>
</gene>
<dbReference type="PROSITE" id="PS50878">
    <property type="entry name" value="RT_POL"/>
    <property type="match status" value="1"/>
</dbReference>
<feature type="region of interest" description="Disordered" evidence="1">
    <location>
        <begin position="422"/>
        <end position="469"/>
    </location>
</feature>
<dbReference type="InterPro" id="IPR026960">
    <property type="entry name" value="RVT-Znf"/>
</dbReference>
<dbReference type="Pfam" id="PF00078">
    <property type="entry name" value="RVT_1"/>
    <property type="match status" value="1"/>
</dbReference>
<dbReference type="PROSITE" id="PS50879">
    <property type="entry name" value="RNASE_H_1"/>
    <property type="match status" value="1"/>
</dbReference>
<evidence type="ECO:0000256" key="1">
    <source>
        <dbReference type="SAM" id="MobiDB-lite"/>
    </source>
</evidence>
<dbReference type="CDD" id="cd01650">
    <property type="entry name" value="RT_nLTR_like"/>
    <property type="match status" value="1"/>
</dbReference>
<feature type="compositionally biased region" description="Gly residues" evidence="1">
    <location>
        <begin position="422"/>
        <end position="434"/>
    </location>
</feature>
<name>A0A8T2BCV4_9BRAS</name>
<evidence type="ECO:0000313" key="4">
    <source>
        <dbReference type="EMBL" id="KAG7584665.1"/>
    </source>
</evidence>
<evidence type="ECO:0000259" key="3">
    <source>
        <dbReference type="PROSITE" id="PS50879"/>
    </source>
</evidence>
<keyword evidence="4" id="KW-0695">RNA-directed DNA polymerase</keyword>
<dbReference type="InterPro" id="IPR044730">
    <property type="entry name" value="RNase_H-like_dom_plant"/>
</dbReference>
<protein>
    <submittedName>
        <fullName evidence="4">Reverse transcriptase domain</fullName>
    </submittedName>
</protein>
<feature type="region of interest" description="Disordered" evidence="1">
    <location>
        <begin position="1"/>
        <end position="38"/>
    </location>
</feature>
<feature type="region of interest" description="Disordered" evidence="1">
    <location>
        <begin position="298"/>
        <end position="333"/>
    </location>
</feature>
<evidence type="ECO:0000259" key="2">
    <source>
        <dbReference type="PROSITE" id="PS50878"/>
    </source>
</evidence>
<dbReference type="Proteomes" id="UP000694240">
    <property type="component" value="Chromosome 7"/>
</dbReference>
<dbReference type="PANTHER" id="PTHR33116:SF70">
    <property type="entry name" value="NON-LTR RETROELEMENT REVERSE TRANSCRIPTASE-LIKE PROTEIN"/>
    <property type="match status" value="1"/>
</dbReference>
<dbReference type="Pfam" id="PF14111">
    <property type="entry name" value="DUF4283"/>
    <property type="match status" value="1"/>
</dbReference>
<organism evidence="4 5">
    <name type="scientific">Arabidopsis thaliana x Arabidopsis arenosa</name>
    <dbReference type="NCBI Taxonomy" id="1240361"/>
    <lineage>
        <taxon>Eukaryota</taxon>
        <taxon>Viridiplantae</taxon>
        <taxon>Streptophyta</taxon>
        <taxon>Embryophyta</taxon>
        <taxon>Tracheophyta</taxon>
        <taxon>Spermatophyta</taxon>
        <taxon>Magnoliopsida</taxon>
        <taxon>eudicotyledons</taxon>
        <taxon>Gunneridae</taxon>
        <taxon>Pentapetalae</taxon>
        <taxon>rosids</taxon>
        <taxon>malvids</taxon>
        <taxon>Brassicales</taxon>
        <taxon>Brassicaceae</taxon>
        <taxon>Camelineae</taxon>
        <taxon>Arabidopsis</taxon>
    </lineage>
</organism>
<dbReference type="InterPro" id="IPR000477">
    <property type="entry name" value="RT_dom"/>
</dbReference>
<evidence type="ECO:0000313" key="5">
    <source>
        <dbReference type="Proteomes" id="UP000694240"/>
    </source>
</evidence>
<proteinExistence type="predicted"/>
<comment type="caution">
    <text evidence="4">The sequence shown here is derived from an EMBL/GenBank/DDBJ whole genome shotgun (WGS) entry which is preliminary data.</text>
</comment>
<keyword evidence="4" id="KW-0548">Nucleotidyltransferase</keyword>
<dbReference type="CDD" id="cd06222">
    <property type="entry name" value="RNase_H_like"/>
    <property type="match status" value="1"/>
</dbReference>
<dbReference type="InterPro" id="IPR025558">
    <property type="entry name" value="DUF4283"/>
</dbReference>
<dbReference type="Pfam" id="PF13966">
    <property type="entry name" value="zf-RVT"/>
    <property type="match status" value="1"/>
</dbReference>
<dbReference type="GO" id="GO:0003676">
    <property type="term" value="F:nucleic acid binding"/>
    <property type="evidence" value="ECO:0007669"/>
    <property type="project" value="InterPro"/>
</dbReference>
<feature type="domain" description="RNase H type-1" evidence="3">
    <location>
        <begin position="1735"/>
        <end position="1865"/>
    </location>
</feature>
<dbReference type="GO" id="GO:0003964">
    <property type="term" value="F:RNA-directed DNA polymerase activity"/>
    <property type="evidence" value="ECO:0007669"/>
    <property type="project" value="UniProtKB-KW"/>
</dbReference>
<dbReference type="Pfam" id="PF03372">
    <property type="entry name" value="Exo_endo_phos"/>
    <property type="match status" value="1"/>
</dbReference>
<accession>A0A8T2BCV4</accession>
<dbReference type="Pfam" id="PF13456">
    <property type="entry name" value="RVT_3"/>
    <property type="match status" value="1"/>
</dbReference>
<feature type="domain" description="Reverse transcriptase" evidence="2">
    <location>
        <begin position="1001"/>
        <end position="1282"/>
    </location>
</feature>
<dbReference type="InterPro" id="IPR005135">
    <property type="entry name" value="Endo/exonuclease/phosphatase"/>
</dbReference>
<feature type="compositionally biased region" description="Gly residues" evidence="1">
    <location>
        <begin position="318"/>
        <end position="332"/>
    </location>
</feature>
<dbReference type="InterPro" id="IPR002156">
    <property type="entry name" value="RNaseH_domain"/>
</dbReference>
<reference evidence="4 5" key="1">
    <citation type="submission" date="2020-12" db="EMBL/GenBank/DDBJ databases">
        <title>Concerted genomic and epigenomic changes stabilize Arabidopsis allopolyploids.</title>
        <authorList>
            <person name="Chen Z."/>
        </authorList>
    </citation>
    <scope>NUCLEOTIDE SEQUENCE [LARGE SCALE GENOMIC DNA]</scope>
    <source>
        <strain evidence="4">Allo738</strain>
        <tissue evidence="4">Leaf</tissue>
    </source>
</reference>
<dbReference type="EMBL" id="JAEFBK010000007">
    <property type="protein sequence ID" value="KAG7584665.1"/>
    <property type="molecule type" value="Genomic_DNA"/>
</dbReference>
<keyword evidence="4" id="KW-0808">Transferase</keyword>
<sequence>MAASGDGEIRVSSDQDATMTDIGEKGRPPGDPPDGRESWVAKVTGTFVGGRPVPESVLNEEFVSARLSVEFPNGEDGEPVITIGKEVLEAMNGLWKQCMIVKVLGRNIPIAVLTRKLKEMWRPRGAMTVMDLPRQFFMVRFEEEDEYLTALTGGPWRAFGSYLMVQAWSPEFEPMRDDIVTTPVWVRLSNIPVNLYHKSILMGIAKGLGKPLRVDATTLNFERARFARVCVEVNLKKPLKGSVIINGERYFVAYEGLPNICSKCGIYGHLVHACPLGVPEQTMQALPPTVVEQSNAVGKENDGFTTVRRSGRKSGTPGRQGGPAGTGSGGNLGRNLREILQNVGGRDIALSNSFGRLQEDLGTIRDGDIGSEANKENAGTENRYGSLNEEVITSEMREVAIVGEADKENTIMVDRVNNGKSGVKGKGWKAGGGSKQSVNGGKEGKGANRTGPRPGLTIGPKGKYTKQTRPTRGLVYGPIIRETEISPSGKRMRVEQGTTWQLGGAFASVRNGGTAEEASANGNSLVIVDAQTEPIEEMSSRDMVLLSDSQDGVDVALLETHAAGDRASRICQGLGFENSFRVDAEGQSGGIWILWRSSIGEVSVVEQSDQFIHARVVNGSGIMHLVVVYAAPTVSRRSGLWEKLGEVLRGISEPFMIGGDFNTILRLDERTGGNGRLSQDSLAFGEWINEMSLIDLGFRGSKYTWKRGRVVSTFIAKRLDRVLCCAQTRLKWQEATVSHLPFMASDHTPLYVQLCPATKGNPMRRPFRFEAAWLKHDGFKEMLANSWDGEMSTPVALNGLKEKLKQWNKEVFGDIHKRKEQVANEIKMVQDLLELDQSDELLHKEEVLIKEFDVILEQEEVLWFQKSREKLIALGDRNTKFFHTSTIIRRRRNRIEMLKDDSGRWISDSQELERLAIEYYSKLYSLEDVSHSTEKLPQLGFTKLTRDELTKLSKPFSAFEVEKSIRSMGQYKAPGPDGYQPVFYQNCWDVVGPSVVRFVLDFFQTGILPPETNDAMLVLIAKVIKPEKITQFRPISLCNVLFKTITKTMVLRLKEVMPKLIGPAQASFIPGRLSTDNIVIVQEAVHSMRRKKGRKGWMLLKLDLEKANDRVKWDFLEDTLRVAGLPDSWIRWTMQCVSGPSMSLLWNGEKTEAFTPSRGLRQGDPLSPYLFVMCLERLCHLIEMSVDCKEWKPISLSRGGPKLSHICFADDLILFAEASVAQVQVIRKVLERFCVASGQKVSLEKSKIFFSDNVHRDLAKLISDASGIQSTRELGKYLGMPILHKRINKDTYGEILERMSSRLAGWKGRFLSFAGRLTLTKSVIASLPVHSMSTILLPKSTIDKIDRVSRSFLWGSNPQKRKQHLVAWKRVCLPKREGGLGIRSSLAMNKALLAKVGWRILQDKTSLWARVLRSKYKVGDVHDKSWLKAKTTWSSTWKSIGTGLQEVVSLGLSWVIGDGRDIRFWVDKWLLDKPLLELVTGPLPVGYEERRVCDLWRRGTGWEFSQILPYVSENLKLRFTAVVLDEVTGAKDRLSWAGNADGNFTVKSAYVLLTRDSSPKQSMERFFDHIWRVMAPERVRCFLWLAANQVIMTNMERARRHLSDTGLCSVCRSGEETIIHVLRDCPAMAGVWRRIVPPRRLQSFFAKSLLEWFFTNLCEEAAGDGCSWSTLFAVAVWWAWKWRCGDIFGGMSRFRDRVRFIKDLAQEVFIANKAVIGESRTAVREVRLIAWKPPSAGWTKINTDGASRGNPGLATAGGLLRDEGGNWICGFALNIGICSAPMAELWGVYYGLYIAWEKGITRVELEVDSEIVVGFLTTGISENHPLSFLVRLCYGFFSRDWIVRVSHVYREANRLADGLANYAFTLSLGFHFLDGSPPIVSSLLFDDMNGSAYPRNVRV</sequence>